<protein>
    <recommendedName>
        <fullName evidence="5">Lipoprotein</fullName>
    </recommendedName>
</protein>
<evidence type="ECO:0000313" key="4">
    <source>
        <dbReference type="Proteomes" id="UP001500752"/>
    </source>
</evidence>
<sequence length="177" mass="18200">MITAQKIRGRRAVAAAALAVIALGATGCGAINEQATTLHYAASDGIVFDVADLKVRNLMLVTGSATEEARAIGTVVNNTDAAKTLNLSIGSNTASVKVPAKTSLKLEDDANELVIPTATVEPGADVDAVASVGSARTDISIPVVNGALEEYRQYVPGGYDPTTTDHLTKSEEPAAEH</sequence>
<dbReference type="PROSITE" id="PS51257">
    <property type="entry name" value="PROKAR_LIPOPROTEIN"/>
    <property type="match status" value="1"/>
</dbReference>
<organism evidence="3 4">
    <name type="scientific">Arthrobacter ginkgonis</name>
    <dbReference type="NCBI Taxonomy" id="1630594"/>
    <lineage>
        <taxon>Bacteria</taxon>
        <taxon>Bacillati</taxon>
        <taxon>Actinomycetota</taxon>
        <taxon>Actinomycetes</taxon>
        <taxon>Micrococcales</taxon>
        <taxon>Micrococcaceae</taxon>
        <taxon>Arthrobacter</taxon>
    </lineage>
</organism>
<gene>
    <name evidence="3" type="ORF">GCM10023081_16670</name>
</gene>
<dbReference type="Proteomes" id="UP001500752">
    <property type="component" value="Unassembled WGS sequence"/>
</dbReference>
<name>A0ABP7C6S5_9MICC</name>
<dbReference type="EMBL" id="BAABEO010000009">
    <property type="protein sequence ID" value="GAA3679078.1"/>
    <property type="molecule type" value="Genomic_DNA"/>
</dbReference>
<dbReference type="RefSeq" id="WP_345149955.1">
    <property type="nucleotide sequence ID" value="NZ_BAABEO010000009.1"/>
</dbReference>
<feature type="region of interest" description="Disordered" evidence="1">
    <location>
        <begin position="157"/>
        <end position="177"/>
    </location>
</feature>
<reference evidence="4" key="1">
    <citation type="journal article" date="2019" name="Int. J. Syst. Evol. Microbiol.">
        <title>The Global Catalogue of Microorganisms (GCM) 10K type strain sequencing project: providing services to taxonomists for standard genome sequencing and annotation.</title>
        <authorList>
            <consortium name="The Broad Institute Genomics Platform"/>
            <consortium name="The Broad Institute Genome Sequencing Center for Infectious Disease"/>
            <person name="Wu L."/>
            <person name="Ma J."/>
        </authorList>
    </citation>
    <scope>NUCLEOTIDE SEQUENCE [LARGE SCALE GENOMIC DNA]</scope>
    <source>
        <strain evidence="4">JCM 30742</strain>
    </source>
</reference>
<keyword evidence="2" id="KW-0732">Signal</keyword>
<proteinExistence type="predicted"/>
<evidence type="ECO:0000256" key="1">
    <source>
        <dbReference type="SAM" id="MobiDB-lite"/>
    </source>
</evidence>
<feature type="signal peptide" evidence="2">
    <location>
        <begin position="1"/>
        <end position="30"/>
    </location>
</feature>
<feature type="compositionally biased region" description="Basic and acidic residues" evidence="1">
    <location>
        <begin position="166"/>
        <end position="177"/>
    </location>
</feature>
<keyword evidence="4" id="KW-1185">Reference proteome</keyword>
<comment type="caution">
    <text evidence="3">The sequence shown here is derived from an EMBL/GenBank/DDBJ whole genome shotgun (WGS) entry which is preliminary data.</text>
</comment>
<evidence type="ECO:0000256" key="2">
    <source>
        <dbReference type="SAM" id="SignalP"/>
    </source>
</evidence>
<evidence type="ECO:0000313" key="3">
    <source>
        <dbReference type="EMBL" id="GAA3679078.1"/>
    </source>
</evidence>
<accession>A0ABP7C6S5</accession>
<evidence type="ECO:0008006" key="5">
    <source>
        <dbReference type="Google" id="ProtNLM"/>
    </source>
</evidence>
<feature type="chain" id="PRO_5045434601" description="Lipoprotein" evidence="2">
    <location>
        <begin position="31"/>
        <end position="177"/>
    </location>
</feature>